<dbReference type="Proteomes" id="UP000286317">
    <property type="component" value="Unassembled WGS sequence"/>
</dbReference>
<sequence>MKNILLTIIAILLASGLGFGVFAYFDMKDNSEESRKSTSAKSEGKNGKTSKKIVDDSDSQQEDNQNNNSEAEQEATPEMVDVLRMIDAGKNVNGIVDQEGNTWTMNPGIAVGYTNPEGEKYTTSLSYKGELDGTDFDKSYDPDDEEIEYAEEPDPEVIAELQEEIDNAGLQTEMEAKQKELDNYINSFPE</sequence>
<proteinExistence type="predicted"/>
<dbReference type="RefSeq" id="WP_119605175.1">
    <property type="nucleotide sequence ID" value="NZ_QXUF01000025.1"/>
</dbReference>
<name>A0A418IGM9_9STAP</name>
<accession>A0A418IGM9</accession>
<protein>
    <submittedName>
        <fullName evidence="2">Uncharacterized protein</fullName>
    </submittedName>
</protein>
<feature type="compositionally biased region" description="Basic and acidic residues" evidence="1">
    <location>
        <begin position="31"/>
        <end position="46"/>
    </location>
</feature>
<evidence type="ECO:0000313" key="3">
    <source>
        <dbReference type="Proteomes" id="UP000286317"/>
    </source>
</evidence>
<dbReference type="AlphaFoldDB" id="A0A418IGM9"/>
<comment type="caution">
    <text evidence="2">The sequence shown here is derived from an EMBL/GenBank/DDBJ whole genome shotgun (WGS) entry which is preliminary data.</text>
</comment>
<dbReference type="EMBL" id="QXUF01000025">
    <property type="protein sequence ID" value="RIN01598.1"/>
    <property type="molecule type" value="Genomic_DNA"/>
</dbReference>
<reference evidence="2 3" key="1">
    <citation type="journal article" date="2016" name="Front. Microbiol.">
        <title>Comprehensive Phylogenetic Analysis of Bovine Non-aureus Staphylococci Species Based on Whole-Genome Sequencing.</title>
        <authorList>
            <person name="Naushad S."/>
            <person name="Barkema H.W."/>
            <person name="Luby C."/>
            <person name="Condas L.A."/>
            <person name="Nobrega D.B."/>
            <person name="Carson D.A."/>
            <person name="De Buck J."/>
        </authorList>
    </citation>
    <scope>NUCLEOTIDE SEQUENCE [LARGE SCALE GENOMIC DNA]</scope>
    <source>
        <strain evidence="2 3">SNUC 4554</strain>
    </source>
</reference>
<organism evidence="2 3">
    <name type="scientific">Staphylococcus shinii</name>
    <dbReference type="NCBI Taxonomy" id="2912228"/>
    <lineage>
        <taxon>Bacteria</taxon>
        <taxon>Bacillati</taxon>
        <taxon>Bacillota</taxon>
        <taxon>Bacilli</taxon>
        <taxon>Bacillales</taxon>
        <taxon>Staphylococcaceae</taxon>
        <taxon>Staphylococcus</taxon>
    </lineage>
</organism>
<keyword evidence="3" id="KW-1185">Reference proteome</keyword>
<evidence type="ECO:0000256" key="1">
    <source>
        <dbReference type="SAM" id="MobiDB-lite"/>
    </source>
</evidence>
<evidence type="ECO:0000313" key="2">
    <source>
        <dbReference type="EMBL" id="RIN01598.1"/>
    </source>
</evidence>
<gene>
    <name evidence="2" type="ORF">BU112_05115</name>
</gene>
<feature type="region of interest" description="Disordered" evidence="1">
    <location>
        <begin position="31"/>
        <end position="76"/>
    </location>
</feature>